<evidence type="ECO:0000313" key="2">
    <source>
        <dbReference type="Proteomes" id="UP000887581"/>
    </source>
</evidence>
<sequence>MSHLATWLISLNLLLAFSRTLSDDNILRKRSKRQFYGGHSFGMISVPFFTYGWGNNYDRWYGPGYHGYGWGGPFGPGFGYRRRVWRRRWFFDDFNGPWHN</sequence>
<accession>A0A915Q4T0</accession>
<organism evidence="2 3">
    <name type="scientific">Setaria digitata</name>
    <dbReference type="NCBI Taxonomy" id="48799"/>
    <lineage>
        <taxon>Eukaryota</taxon>
        <taxon>Metazoa</taxon>
        <taxon>Ecdysozoa</taxon>
        <taxon>Nematoda</taxon>
        <taxon>Chromadorea</taxon>
        <taxon>Rhabditida</taxon>
        <taxon>Spirurina</taxon>
        <taxon>Spiruromorpha</taxon>
        <taxon>Filarioidea</taxon>
        <taxon>Setariidae</taxon>
        <taxon>Setaria</taxon>
    </lineage>
</organism>
<evidence type="ECO:0000313" key="3">
    <source>
        <dbReference type="WBParaSite" id="sdigi.contig934.g10016.t1"/>
    </source>
</evidence>
<keyword evidence="1" id="KW-0732">Signal</keyword>
<name>A0A915Q4T0_9BILA</name>
<protein>
    <submittedName>
        <fullName evidence="3">Glycine-rich protein</fullName>
    </submittedName>
</protein>
<reference evidence="3" key="1">
    <citation type="submission" date="2022-11" db="UniProtKB">
        <authorList>
            <consortium name="WormBaseParasite"/>
        </authorList>
    </citation>
    <scope>IDENTIFICATION</scope>
</reference>
<feature type="signal peptide" evidence="1">
    <location>
        <begin position="1"/>
        <end position="22"/>
    </location>
</feature>
<evidence type="ECO:0000256" key="1">
    <source>
        <dbReference type="SAM" id="SignalP"/>
    </source>
</evidence>
<feature type="chain" id="PRO_5037448467" evidence="1">
    <location>
        <begin position="23"/>
        <end position="100"/>
    </location>
</feature>
<dbReference type="WBParaSite" id="sdigi.contig934.g10016.t1">
    <property type="protein sequence ID" value="sdigi.contig934.g10016.t1"/>
    <property type="gene ID" value="sdigi.contig934.g10016"/>
</dbReference>
<proteinExistence type="predicted"/>
<keyword evidence="2" id="KW-1185">Reference proteome</keyword>
<dbReference type="AlphaFoldDB" id="A0A915Q4T0"/>
<dbReference type="Proteomes" id="UP000887581">
    <property type="component" value="Unplaced"/>
</dbReference>